<evidence type="ECO:0000259" key="8">
    <source>
        <dbReference type="Pfam" id="PF05425"/>
    </source>
</evidence>
<protein>
    <recommendedName>
        <fullName evidence="8">Copper resistance protein D domain-containing protein</fullName>
    </recommendedName>
</protein>
<feature type="transmembrane region" description="Helical" evidence="7">
    <location>
        <begin position="7"/>
        <end position="28"/>
    </location>
</feature>
<evidence type="ECO:0000256" key="1">
    <source>
        <dbReference type="ARBA" id="ARBA00004651"/>
    </source>
</evidence>
<dbReference type="PATRIC" id="fig|1630135.4.peg.1582"/>
<feature type="transmembrane region" description="Helical" evidence="7">
    <location>
        <begin position="48"/>
        <end position="73"/>
    </location>
</feature>
<feature type="transmembrane region" description="Helical" evidence="7">
    <location>
        <begin position="514"/>
        <end position="538"/>
    </location>
</feature>
<feature type="transmembrane region" description="Helical" evidence="7">
    <location>
        <begin position="198"/>
        <end position="217"/>
    </location>
</feature>
<keyword evidence="4 7" id="KW-1133">Transmembrane helix</keyword>
<dbReference type="PANTHER" id="PTHR34820">
    <property type="entry name" value="INNER MEMBRANE PROTEIN YEBZ"/>
    <property type="match status" value="1"/>
</dbReference>
<organism evidence="9 10">
    <name type="scientific">Dermabacter vaginalis</name>
    <dbReference type="NCBI Taxonomy" id="1630135"/>
    <lineage>
        <taxon>Bacteria</taxon>
        <taxon>Bacillati</taxon>
        <taxon>Actinomycetota</taxon>
        <taxon>Actinomycetes</taxon>
        <taxon>Micrococcales</taxon>
        <taxon>Dermabacteraceae</taxon>
        <taxon>Dermabacter</taxon>
    </lineage>
</organism>
<dbReference type="Pfam" id="PF09678">
    <property type="entry name" value="Caa3_CtaG"/>
    <property type="match status" value="1"/>
</dbReference>
<feature type="transmembrane region" description="Helical" evidence="7">
    <location>
        <begin position="404"/>
        <end position="424"/>
    </location>
</feature>
<evidence type="ECO:0000256" key="2">
    <source>
        <dbReference type="ARBA" id="ARBA00022475"/>
    </source>
</evidence>
<proteinExistence type="predicted"/>
<feature type="transmembrane region" description="Helical" evidence="7">
    <location>
        <begin position="583"/>
        <end position="611"/>
    </location>
</feature>
<dbReference type="Pfam" id="PF05425">
    <property type="entry name" value="CopD"/>
    <property type="match status" value="1"/>
</dbReference>
<dbReference type="InterPro" id="IPR019108">
    <property type="entry name" value="Caa3_assmbl_CtaG-rel"/>
</dbReference>
<feature type="transmembrane region" description="Helical" evidence="7">
    <location>
        <begin position="98"/>
        <end position="119"/>
    </location>
</feature>
<feature type="transmembrane region" description="Helical" evidence="7">
    <location>
        <begin position="166"/>
        <end position="186"/>
    </location>
</feature>
<accession>A0A1B0ZJM6</accession>
<evidence type="ECO:0000256" key="3">
    <source>
        <dbReference type="ARBA" id="ARBA00022692"/>
    </source>
</evidence>
<feature type="compositionally biased region" description="Basic and acidic residues" evidence="6">
    <location>
        <begin position="318"/>
        <end position="329"/>
    </location>
</feature>
<dbReference type="InterPro" id="IPR008457">
    <property type="entry name" value="Cu-R_CopD_dom"/>
</dbReference>
<keyword evidence="2" id="KW-1003">Cell membrane</keyword>
<dbReference type="EMBL" id="CP012117">
    <property type="protein sequence ID" value="ANP28130.1"/>
    <property type="molecule type" value="Genomic_DNA"/>
</dbReference>
<keyword evidence="3 7" id="KW-0812">Transmembrane</keyword>
<sequence>MKSLSRVLLPLSALVVIAGGLAGILGLAVTGESNGLLASHFGTLTNNLIVIVKVGEYLALSLAFGYALTLSLFQPGRGRTRGHASPPLTDEQNRQRRLAARFTLGYAVLLTLGTYLTYANARASFSPAQLGYFVWKTDLGRATVWALVFAILAAVIGAFSRRLRGAGWLTAMLVLSVVALGFLGHAGNSTDHLNAVNAMIAHLLGVLTWLGPLLVFLTEAHRTDTATLKIWLERYSPWALFAIFALAYSGIINAAIRLDTPTQFVTTRYGWLVLLKAILTVVIAAFGYAQRRRVLEPLADAHVDRTHGTEAQATVGTHSDRAGRTHQIDHGGSNPRRAFARIARVEVLTAAVIIGASSALGRSQPPVPQYVPREAYRVLSLVGYEPPRGEYTLLSLITVWQMDWMFTAIAALFALLYLAGLYRLRARGDDWPLSRTLFWLAGCLALFWVMSGGAAAFGRVRFDAHMTQHMALMVIVPPLLVLGAPVTMLSRAAKPRTDGSRGMREWVLAILHTRYSAIVSSPPIAGFLFAGSLVLFYFTPLFTWAMFEHVGHLLMTVHFLLAGYLFAWVIIGIDPAHKPISPVLKLVTLLVTLTFHAFFGIAVVSATWLIGGEWYTLLDLFPRAELERQQFAGGSIMWGISEVPTAFYALIAGIQWSRSEERAARNYDRKAERDGGAELENYNAYLRSLHHGEEAQAGVQEGPVQRR</sequence>
<dbReference type="GO" id="GO:0006825">
    <property type="term" value="P:copper ion transport"/>
    <property type="evidence" value="ECO:0007669"/>
    <property type="project" value="InterPro"/>
</dbReference>
<evidence type="ECO:0000313" key="10">
    <source>
        <dbReference type="Proteomes" id="UP000092596"/>
    </source>
</evidence>
<feature type="domain" description="Copper resistance protein D" evidence="8">
    <location>
        <begin position="231"/>
        <end position="360"/>
    </location>
</feature>
<evidence type="ECO:0000256" key="6">
    <source>
        <dbReference type="SAM" id="MobiDB-lite"/>
    </source>
</evidence>
<dbReference type="STRING" id="1630135.DAD186_15800"/>
<dbReference type="KEGG" id="dva:DAD186_15800"/>
<feature type="transmembrane region" description="Helical" evidence="7">
    <location>
        <begin position="436"/>
        <end position="458"/>
    </location>
</feature>
<comment type="subcellular location">
    <subcellularLocation>
        <location evidence="1">Cell membrane</location>
        <topology evidence="1">Multi-pass membrane protein</topology>
    </subcellularLocation>
</comment>
<feature type="transmembrane region" description="Helical" evidence="7">
    <location>
        <begin position="268"/>
        <end position="289"/>
    </location>
</feature>
<dbReference type="Proteomes" id="UP000092596">
    <property type="component" value="Chromosome"/>
</dbReference>
<dbReference type="GO" id="GO:0005886">
    <property type="term" value="C:plasma membrane"/>
    <property type="evidence" value="ECO:0007669"/>
    <property type="project" value="UniProtKB-SubCell"/>
</dbReference>
<dbReference type="AlphaFoldDB" id="A0A1B0ZJM6"/>
<dbReference type="InterPro" id="IPR032694">
    <property type="entry name" value="CopC/D"/>
</dbReference>
<feature type="transmembrane region" description="Helical" evidence="7">
    <location>
        <begin position="550"/>
        <end position="571"/>
    </location>
</feature>
<reference evidence="9 10" key="1">
    <citation type="submission" date="2015-06" db="EMBL/GenBank/DDBJ databases">
        <title>Investigation of pathophysiology for high-risk pregnancy and development of treatment modality based on it.</title>
        <authorList>
            <person name="Kim B.-C."/>
            <person name="Lim S."/>
        </authorList>
    </citation>
    <scope>NUCLEOTIDE SEQUENCE [LARGE SCALE GENOMIC DNA]</scope>
    <source>
        <strain evidence="9 10">AD1-86</strain>
    </source>
</reference>
<feature type="transmembrane region" description="Helical" evidence="7">
    <location>
        <begin position="470"/>
        <end position="493"/>
    </location>
</feature>
<evidence type="ECO:0000256" key="7">
    <source>
        <dbReference type="SAM" id="Phobius"/>
    </source>
</evidence>
<gene>
    <name evidence="9" type="ORF">DAD186_15800</name>
</gene>
<evidence type="ECO:0000256" key="4">
    <source>
        <dbReference type="ARBA" id="ARBA00022989"/>
    </source>
</evidence>
<dbReference type="PANTHER" id="PTHR34820:SF4">
    <property type="entry name" value="INNER MEMBRANE PROTEIN YEBZ"/>
    <property type="match status" value="1"/>
</dbReference>
<keyword evidence="5 7" id="KW-0472">Membrane</keyword>
<feature type="region of interest" description="Disordered" evidence="6">
    <location>
        <begin position="310"/>
        <end position="332"/>
    </location>
</feature>
<name>A0A1B0ZJM6_9MICO</name>
<feature type="transmembrane region" description="Helical" evidence="7">
    <location>
        <begin position="139"/>
        <end position="159"/>
    </location>
</feature>
<feature type="transmembrane region" description="Helical" evidence="7">
    <location>
        <begin position="238"/>
        <end position="256"/>
    </location>
</feature>
<evidence type="ECO:0000256" key="5">
    <source>
        <dbReference type="ARBA" id="ARBA00023136"/>
    </source>
</evidence>
<evidence type="ECO:0000313" key="9">
    <source>
        <dbReference type="EMBL" id="ANP28130.1"/>
    </source>
</evidence>